<feature type="domain" description="Partial AB-hydrolase lipase" evidence="3">
    <location>
        <begin position="152"/>
        <end position="215"/>
    </location>
</feature>
<evidence type="ECO:0000256" key="1">
    <source>
        <dbReference type="SAM" id="MobiDB-lite"/>
    </source>
</evidence>
<accession>A0AAN8A7H6</accession>
<keyword evidence="2" id="KW-1133">Transmembrane helix</keyword>
<dbReference type="Gene3D" id="3.40.50.1820">
    <property type="entry name" value="alpha/beta hydrolase"/>
    <property type="match status" value="1"/>
</dbReference>
<feature type="compositionally biased region" description="Polar residues" evidence="1">
    <location>
        <begin position="63"/>
        <end position="80"/>
    </location>
</feature>
<evidence type="ECO:0000313" key="5">
    <source>
        <dbReference type="Proteomes" id="UP001306508"/>
    </source>
</evidence>
<sequence length="574" mass="67104">MIIDFLQEVISTLILNSFLAGLFILSLWHNYITVHFKKKHDPRDIRKASTTIHRHDHEGKTHALSQQTTRRGTRASVSSRSPLNIEINEENNIEYDHTISVITTGDTMERVDRNDNGNINNNDNGNVNNHINSNPFDDVLAMEDKKLVPSLKYYYNQYNIDIEEYQVETDDGFIIDLWHFVPLNMTIQEKEKTYNEKYPILMVHGLLQSSGSFASCGRKSLAYYMYESGFDVWLGNNRCGFNPKWNIDKLKKFYGKESKLKFKKWDWDINEMIKYDIKSFIEFILDKKPNFDKLTLMSHSQGTTQAFMGLVNGPIIYNGENKSEDDDNENVEGFSLLDKLDNYVALAPAIYPGPLLNEKIFVRLMGAGIDSPWIFGKKSFIPLMMQMRNVFVGSKPFSFLSYVMFNYLFDWNDMLWDKSLRDRNFLFSPVNISVKLMQWWLSPDPTKNSFKYGADKIFPPEKTWFPISSKSNVNEDEGTNTDGTKPFRSPLHLNKTRNGSEFFPRIMLFIPKQDRLVDGEKLINHFINHEDKSLYKIWYIDEYSHLDVLWAYDVIDRIGKPILDNMRLPYDMSE</sequence>
<feature type="transmembrane region" description="Helical" evidence="2">
    <location>
        <begin position="12"/>
        <end position="31"/>
    </location>
</feature>
<proteinExistence type="predicted"/>
<dbReference type="Pfam" id="PF04083">
    <property type="entry name" value="Abhydro_lipase"/>
    <property type="match status" value="1"/>
</dbReference>
<comment type="caution">
    <text evidence="4">The sequence shown here is derived from an EMBL/GenBank/DDBJ whole genome shotgun (WGS) entry which is preliminary data.</text>
</comment>
<organism evidence="4 5">
    <name type="scientific">Arxiozyma heterogenica</name>
    <dbReference type="NCBI Taxonomy" id="278026"/>
    <lineage>
        <taxon>Eukaryota</taxon>
        <taxon>Fungi</taxon>
        <taxon>Dikarya</taxon>
        <taxon>Ascomycota</taxon>
        <taxon>Saccharomycotina</taxon>
        <taxon>Saccharomycetes</taxon>
        <taxon>Saccharomycetales</taxon>
        <taxon>Saccharomycetaceae</taxon>
        <taxon>Arxiozyma</taxon>
    </lineage>
</organism>
<reference evidence="5" key="1">
    <citation type="submission" date="2023-07" db="EMBL/GenBank/DDBJ databases">
        <title>A draft genome of Kazachstania heterogenica Y-27499.</title>
        <authorList>
            <person name="Donic C."/>
            <person name="Kralova J.S."/>
            <person name="Fidel L."/>
            <person name="Ben-Dor S."/>
            <person name="Jung S."/>
        </authorList>
    </citation>
    <scope>NUCLEOTIDE SEQUENCE [LARGE SCALE GENOMIC DNA]</scope>
    <source>
        <strain evidence="5">Y27499</strain>
    </source>
</reference>
<gene>
    <name evidence="4" type="ORF">RI543_001937</name>
</gene>
<dbReference type="EMBL" id="JAWIZZ010000040">
    <property type="protein sequence ID" value="KAK5780812.1"/>
    <property type="molecule type" value="Genomic_DNA"/>
</dbReference>
<evidence type="ECO:0000259" key="3">
    <source>
        <dbReference type="Pfam" id="PF04083"/>
    </source>
</evidence>
<dbReference type="AlphaFoldDB" id="A0AAN8A7H6"/>
<keyword evidence="2" id="KW-0472">Membrane</keyword>
<feature type="compositionally biased region" description="Basic and acidic residues" evidence="1">
    <location>
        <begin position="52"/>
        <end position="61"/>
    </location>
</feature>
<name>A0AAN8A7H6_9SACH</name>
<feature type="region of interest" description="Disordered" evidence="1">
    <location>
        <begin position="52"/>
        <end position="80"/>
    </location>
</feature>
<keyword evidence="5" id="KW-1185">Reference proteome</keyword>
<dbReference type="InterPro" id="IPR029058">
    <property type="entry name" value="AB_hydrolase_fold"/>
</dbReference>
<dbReference type="GO" id="GO:0006629">
    <property type="term" value="P:lipid metabolic process"/>
    <property type="evidence" value="ECO:0007669"/>
    <property type="project" value="InterPro"/>
</dbReference>
<evidence type="ECO:0000256" key="2">
    <source>
        <dbReference type="SAM" id="Phobius"/>
    </source>
</evidence>
<dbReference type="InterPro" id="IPR006693">
    <property type="entry name" value="AB_hydrolase_lipase"/>
</dbReference>
<dbReference type="Proteomes" id="UP001306508">
    <property type="component" value="Unassembled WGS sequence"/>
</dbReference>
<protein>
    <recommendedName>
        <fullName evidence="3">Partial AB-hydrolase lipase domain-containing protein</fullName>
    </recommendedName>
</protein>
<dbReference type="SUPFAM" id="SSF53474">
    <property type="entry name" value="alpha/beta-Hydrolases"/>
    <property type="match status" value="1"/>
</dbReference>
<keyword evidence="2" id="KW-0812">Transmembrane</keyword>
<dbReference type="PANTHER" id="PTHR11005">
    <property type="entry name" value="LYSOSOMAL ACID LIPASE-RELATED"/>
    <property type="match status" value="1"/>
</dbReference>
<evidence type="ECO:0000313" key="4">
    <source>
        <dbReference type="EMBL" id="KAK5780812.1"/>
    </source>
</evidence>